<keyword evidence="5" id="KW-1185">Reference proteome</keyword>
<organism evidence="4 5">
    <name type="scientific">Arthrobacter russicus</name>
    <dbReference type="NCBI Taxonomy" id="172040"/>
    <lineage>
        <taxon>Bacteria</taxon>
        <taxon>Bacillati</taxon>
        <taxon>Actinomycetota</taxon>
        <taxon>Actinomycetes</taxon>
        <taxon>Micrococcales</taxon>
        <taxon>Micrococcaceae</taxon>
        <taxon>Arthrobacter</taxon>
    </lineage>
</organism>
<name>A0ABU1JDK0_9MICC</name>
<dbReference type="InterPro" id="IPR001451">
    <property type="entry name" value="Hexapep"/>
</dbReference>
<comment type="similarity">
    <text evidence="1">Belongs to the transferase hexapeptide repeat family.</text>
</comment>
<keyword evidence="2 4" id="KW-0808">Transferase</keyword>
<dbReference type="InterPro" id="IPR018357">
    <property type="entry name" value="Hexapep_transf_CS"/>
</dbReference>
<dbReference type="InterPro" id="IPR011004">
    <property type="entry name" value="Trimer_LpxA-like_sf"/>
</dbReference>
<evidence type="ECO:0000313" key="4">
    <source>
        <dbReference type="EMBL" id="MDR6270448.1"/>
    </source>
</evidence>
<dbReference type="PANTHER" id="PTHR23416">
    <property type="entry name" value="SIALIC ACID SYNTHASE-RELATED"/>
    <property type="match status" value="1"/>
</dbReference>
<dbReference type="SUPFAM" id="SSF51161">
    <property type="entry name" value="Trimeric LpxA-like enzymes"/>
    <property type="match status" value="1"/>
</dbReference>
<evidence type="ECO:0000256" key="3">
    <source>
        <dbReference type="ARBA" id="ARBA00022737"/>
    </source>
</evidence>
<dbReference type="RefSeq" id="WP_309799543.1">
    <property type="nucleotide sequence ID" value="NZ_BAAAHY010000007.1"/>
</dbReference>
<reference evidence="4 5" key="1">
    <citation type="submission" date="2023-07" db="EMBL/GenBank/DDBJ databases">
        <title>Sequencing the genomes of 1000 actinobacteria strains.</title>
        <authorList>
            <person name="Klenk H.-P."/>
        </authorList>
    </citation>
    <scope>NUCLEOTIDE SEQUENCE [LARGE SCALE GENOMIC DNA]</scope>
    <source>
        <strain evidence="4 5">DSM 14555</strain>
    </source>
</reference>
<dbReference type="InterPro" id="IPR051159">
    <property type="entry name" value="Hexapeptide_acetyltransf"/>
</dbReference>
<dbReference type="PANTHER" id="PTHR23416:SF23">
    <property type="entry name" value="ACETYLTRANSFERASE C18B11.09C-RELATED"/>
    <property type="match status" value="1"/>
</dbReference>
<dbReference type="Proteomes" id="UP001185069">
    <property type="component" value="Unassembled WGS sequence"/>
</dbReference>
<keyword evidence="4" id="KW-0012">Acyltransferase</keyword>
<dbReference type="EMBL" id="JAVDQF010000001">
    <property type="protein sequence ID" value="MDR6270448.1"/>
    <property type="molecule type" value="Genomic_DNA"/>
</dbReference>
<dbReference type="Pfam" id="PF00132">
    <property type="entry name" value="Hexapep"/>
    <property type="match status" value="1"/>
</dbReference>
<dbReference type="Gene3D" id="2.160.10.10">
    <property type="entry name" value="Hexapeptide repeat proteins"/>
    <property type="match status" value="1"/>
</dbReference>
<comment type="caution">
    <text evidence="4">The sequence shown here is derived from an EMBL/GenBank/DDBJ whole genome shotgun (WGS) entry which is preliminary data.</text>
</comment>
<accession>A0ABU1JDK0</accession>
<keyword evidence="3" id="KW-0677">Repeat</keyword>
<evidence type="ECO:0000313" key="5">
    <source>
        <dbReference type="Proteomes" id="UP001185069"/>
    </source>
</evidence>
<dbReference type="CDD" id="cd05825">
    <property type="entry name" value="LbH_wcaF_like"/>
    <property type="match status" value="1"/>
</dbReference>
<evidence type="ECO:0000256" key="2">
    <source>
        <dbReference type="ARBA" id="ARBA00022679"/>
    </source>
</evidence>
<gene>
    <name evidence="4" type="ORF">JOE69_002686</name>
</gene>
<dbReference type="PROSITE" id="PS00101">
    <property type="entry name" value="HEXAPEP_TRANSFERASES"/>
    <property type="match status" value="1"/>
</dbReference>
<dbReference type="EC" id="2.3.1.-" evidence="4"/>
<dbReference type="GO" id="GO:0016746">
    <property type="term" value="F:acyltransferase activity"/>
    <property type="evidence" value="ECO:0007669"/>
    <property type="project" value="UniProtKB-KW"/>
</dbReference>
<protein>
    <submittedName>
        <fullName evidence="4">Colanic acid biosynthesis acetyltransferase WcaF</fullName>
        <ecNumber evidence="4">2.3.1.-</ecNumber>
    </submittedName>
</protein>
<evidence type="ECO:0000256" key="1">
    <source>
        <dbReference type="ARBA" id="ARBA00007274"/>
    </source>
</evidence>
<sequence>MDKRMDLQGFQGHGYDKGRNKLVQAAWLSVQGLLLQRWWCPAKVRIAVLRAFGAQIAEGVLIRHRVRIHWPWKLTVGEGSWIGEGVWLLNLEPIRIGANSCLSQDVFICTGSHKFDDPTFEFDNAPVEIGDRTWLAAQSTVLRGVKIGDDVVVGAKALVFKDLPDGSRLLAPKPELRLADRQPDGGGSAG</sequence>
<proteinExistence type="inferred from homology"/>